<proteinExistence type="predicted"/>
<dbReference type="PANTHER" id="PTHR39639:SF1">
    <property type="entry name" value="DUF262 DOMAIN-CONTAINING PROTEIN"/>
    <property type="match status" value="1"/>
</dbReference>
<name>A0ABY7NF42_9MICO</name>
<keyword evidence="3" id="KW-1185">Reference proteome</keyword>
<feature type="domain" description="GmrSD restriction endonucleases N-terminal" evidence="1">
    <location>
        <begin position="187"/>
        <end position="396"/>
    </location>
</feature>
<organism evidence="2 3">
    <name type="scientific">Cryobacterium breve</name>
    <dbReference type="NCBI Taxonomy" id="1259258"/>
    <lineage>
        <taxon>Bacteria</taxon>
        <taxon>Bacillati</taxon>
        <taxon>Actinomycetota</taxon>
        <taxon>Actinomycetes</taxon>
        <taxon>Micrococcales</taxon>
        <taxon>Microbacteriaceae</taxon>
        <taxon>Cryobacterium</taxon>
    </lineage>
</organism>
<evidence type="ECO:0000259" key="1">
    <source>
        <dbReference type="Pfam" id="PF03235"/>
    </source>
</evidence>
<evidence type="ECO:0000313" key="2">
    <source>
        <dbReference type="EMBL" id="WBM80905.1"/>
    </source>
</evidence>
<dbReference type="Proteomes" id="UP001212421">
    <property type="component" value="Chromosome"/>
</dbReference>
<gene>
    <name evidence="2" type="ORF">KIV56_06270</name>
</gene>
<dbReference type="Pfam" id="PF03235">
    <property type="entry name" value="GmrSD_N"/>
    <property type="match status" value="1"/>
</dbReference>
<dbReference type="RefSeq" id="WP_281535618.1">
    <property type="nucleotide sequence ID" value="NZ_CP075584.1"/>
</dbReference>
<dbReference type="EMBL" id="CP075584">
    <property type="protein sequence ID" value="WBM80905.1"/>
    <property type="molecule type" value="Genomic_DNA"/>
</dbReference>
<evidence type="ECO:0000313" key="3">
    <source>
        <dbReference type="Proteomes" id="UP001212421"/>
    </source>
</evidence>
<sequence length="620" mass="69083">MRKVNLPMLVSLDEAEEDSRAQLQDRIAESLAEMSEAADVPTGVNPSNAQFDASDVDFGSDAWMSRLADVQGWLEFDRDLPTSDAALFVENLLLALGFEGEADGIDTTRTAFQLTETALERLSERAELAIRLQQRYLSDLEAEGGSQASATTSWKEAWATEEDSAEATVPEPMTAKADVWPIFQLTRKKLNLTPSYQRGDVWRTSDRQALIESVLRGIPLPSIILLRTGGTTPHDVVDGKQRLTAILRFVGQHPTALMKVTEADAKYPDADFKTLFKSDYPRFRKAWKQIFGEPLTAKLEDDNYFPFKLRTDNKGGLVGPDLEALRGKYFTEIRGNTIRVADQEVTVEELFEGAPDYKVPVIEYTKASPPQIHEVFKLYNKQGMHLNAEEIRNAIYHDIELTRAILVAAGDASSRSNIADIAPSLVNVPGIHELGKTLKDYGFGDARYRRTKVLGWVTSLLLSDTGGKDLASTARHIDLLLGRVQDDRSHPLRNPAKIADLFGLIARAVELHAAHDELWSDKFKDGKKGAKWQELQLVGSLVGITIAVVGAPDDIEQRIDASAEAIRAASATKWSRIEKTQTRTQWDYIARIAQGIAEEPGRRRHDRVGRDWRALRVVRG</sequence>
<dbReference type="InterPro" id="IPR004919">
    <property type="entry name" value="GmrSD_N"/>
</dbReference>
<dbReference type="PANTHER" id="PTHR39639">
    <property type="entry name" value="CHROMOSOME 16, WHOLE GENOME SHOTGUN SEQUENCE"/>
    <property type="match status" value="1"/>
</dbReference>
<accession>A0ABY7NF42</accession>
<reference evidence="2 3" key="1">
    <citation type="submission" date="2021-05" db="EMBL/GenBank/DDBJ databases">
        <authorList>
            <person name="Kumar R."/>
            <person name="Kumar A."/>
            <person name="Mukhia S."/>
        </authorList>
    </citation>
    <scope>NUCLEOTIDE SEQUENCE [LARGE SCALE GENOMIC DNA]</scope>
    <source>
        <strain evidence="2 3">ERMR7:08</strain>
    </source>
</reference>
<protein>
    <submittedName>
        <fullName evidence="2">DUF262 domain-containing protein</fullName>
    </submittedName>
</protein>